<protein>
    <submittedName>
        <fullName evidence="1">Uncharacterized protein</fullName>
    </submittedName>
</protein>
<dbReference type="HOGENOM" id="CLU_1142916_0_0_1"/>
<dbReference type="VEuPathDB" id="FungiDB:JI435_301480"/>
<accession>Q0V180</accession>
<gene>
    <name evidence="1" type="ORF">SNOG_02234</name>
</gene>
<reference evidence="2" key="1">
    <citation type="journal article" date="2007" name="Plant Cell">
        <title>Dothideomycete-plant interactions illuminated by genome sequencing and EST analysis of the wheat pathogen Stagonospora nodorum.</title>
        <authorList>
            <person name="Hane J.K."/>
            <person name="Lowe R.G."/>
            <person name="Solomon P.S."/>
            <person name="Tan K.C."/>
            <person name="Schoch C.L."/>
            <person name="Spatafora J.W."/>
            <person name="Crous P.W."/>
            <person name="Kodira C."/>
            <person name="Birren B.W."/>
            <person name="Galagan J.E."/>
            <person name="Torriani S.F."/>
            <person name="McDonald B.A."/>
            <person name="Oliver R.P."/>
        </authorList>
    </citation>
    <scope>NUCLEOTIDE SEQUENCE [LARGE SCALE GENOMIC DNA]</scope>
    <source>
        <strain evidence="2">SN15 / ATCC MYA-4574 / FGSC 10173</strain>
    </source>
</reference>
<sequence length="243" mass="27087">MLGISNDQTNQIIASCLKRAKKELKEWPGASFDTSTEEGHALFKLTVNTRGSPNGAVFAYFLLQHKADIGHKTVAKITVVRPESDADIDFVDASLVFHVVDAPEPPPDQEGGFAKEMRHDSHTVEMTEQSSSNVVRTHTFQCFMLSDDKWKIEPVPRLFFHLHLHLYPHTLRETKLQNATMNNDPNQKQDPLDKAFAAGAKKFGGAQGQKIAGNRATSEKITDGMRKVYEKITGKKVNSKISN</sequence>
<dbReference type="GeneID" id="5969699"/>
<dbReference type="InParanoid" id="Q0V180"/>
<dbReference type="Proteomes" id="UP000001055">
    <property type="component" value="Unassembled WGS sequence"/>
</dbReference>
<organism evidence="1 2">
    <name type="scientific">Phaeosphaeria nodorum (strain SN15 / ATCC MYA-4574 / FGSC 10173)</name>
    <name type="common">Glume blotch fungus</name>
    <name type="synonym">Parastagonospora nodorum</name>
    <dbReference type="NCBI Taxonomy" id="321614"/>
    <lineage>
        <taxon>Eukaryota</taxon>
        <taxon>Fungi</taxon>
        <taxon>Dikarya</taxon>
        <taxon>Ascomycota</taxon>
        <taxon>Pezizomycotina</taxon>
        <taxon>Dothideomycetes</taxon>
        <taxon>Pleosporomycetidae</taxon>
        <taxon>Pleosporales</taxon>
        <taxon>Pleosporineae</taxon>
        <taxon>Phaeosphaeriaceae</taxon>
        <taxon>Parastagonospora</taxon>
    </lineage>
</organism>
<evidence type="ECO:0000313" key="1">
    <source>
        <dbReference type="EMBL" id="EAT90446.2"/>
    </source>
</evidence>
<dbReference type="RefSeq" id="XP_001792849.1">
    <property type="nucleotide sequence ID" value="XM_001792797.1"/>
</dbReference>
<evidence type="ECO:0000313" key="2">
    <source>
        <dbReference type="Proteomes" id="UP000001055"/>
    </source>
</evidence>
<name>Q0V180_PHANO</name>
<dbReference type="EMBL" id="CH445327">
    <property type="protein sequence ID" value="EAT90446.2"/>
    <property type="molecule type" value="Genomic_DNA"/>
</dbReference>
<dbReference type="AlphaFoldDB" id="Q0V180"/>
<dbReference type="KEGG" id="pno:SNOG_02234"/>
<dbReference type="VEuPathDB" id="FungiDB:JI435_022340"/>
<proteinExistence type="predicted"/>
<dbReference type="eggNOG" id="ENOG502SYKH">
    <property type="taxonomic scope" value="Eukaryota"/>
</dbReference>